<dbReference type="SUPFAM" id="SSF49899">
    <property type="entry name" value="Concanavalin A-like lectins/glucanases"/>
    <property type="match status" value="1"/>
</dbReference>
<evidence type="ECO:0000256" key="1">
    <source>
        <dbReference type="SAM" id="MobiDB-lite"/>
    </source>
</evidence>
<feature type="domain" description="Xyloglucan endo-transglycosylase C-terminal" evidence="2">
    <location>
        <begin position="69"/>
        <end position="105"/>
    </location>
</feature>
<evidence type="ECO:0000259" key="2">
    <source>
        <dbReference type="Pfam" id="PF06955"/>
    </source>
</evidence>
<organism evidence="3 4">
    <name type="scientific">Ensete ventricosum</name>
    <name type="common">Abyssinian banana</name>
    <name type="synonym">Musa ensete</name>
    <dbReference type="NCBI Taxonomy" id="4639"/>
    <lineage>
        <taxon>Eukaryota</taxon>
        <taxon>Viridiplantae</taxon>
        <taxon>Streptophyta</taxon>
        <taxon>Embryophyta</taxon>
        <taxon>Tracheophyta</taxon>
        <taxon>Spermatophyta</taxon>
        <taxon>Magnoliopsida</taxon>
        <taxon>Liliopsida</taxon>
        <taxon>Zingiberales</taxon>
        <taxon>Musaceae</taxon>
        <taxon>Ensete</taxon>
    </lineage>
</organism>
<dbReference type="GO" id="GO:0044042">
    <property type="term" value="P:glucan metabolic process"/>
    <property type="evidence" value="ECO:0007669"/>
    <property type="project" value="InterPro"/>
</dbReference>
<feature type="region of interest" description="Disordered" evidence="1">
    <location>
        <begin position="374"/>
        <end position="408"/>
    </location>
</feature>
<dbReference type="PANTHER" id="PTHR47512:SF3">
    <property type="entry name" value="CHALCONE-FLAVONONE ISOMERASE FAMILY PROTEIN"/>
    <property type="match status" value="1"/>
</dbReference>
<accession>A0A426YJ77</accession>
<sequence length="488" mass="54686">MSVYATIWDGSAWATSYGRIKIDYKYEPYVADFSDLSLLGCRVDPIQQVDSADRCAEAVEELMSADYAILTPMKRAAMRRFRERYMIYSFCYDQHRYGNVSFPDCDYVSSERNRFGEWGDNKIPPKEVRGSIRRSRKPSAVADKILDRTEKSKDEEWHPRPRNGGDRAALLDVTNDSPVVGLAAGCVLVEKTPSSSAVKSRVIAKRTPGSGEEVLRGQVRTLLQKVEEDTELVNKLPFGHPPPPPPLRFPSLLGLTRSPTHLLAPTPANTPQIPNMNCSKEGYTSTGFASPCAVPEEDYHPKVMAAVNPEEAIHPQECLINRALMFDSPEKSNMSDISTISSSLTYQFSSESSRQEGSPDDDDNSIWSVQVHASANSDRDHHELLEEEDIDCKETEAAQEEEEEDEVNEEELLGDLYQGMKKMSMLDDEPSLPEFTGKHTRFIYNSDDEMDREEEEAMGGAAVSPSVLVLKGFPAPQGKHLRFKEEDD</sequence>
<feature type="compositionally biased region" description="Basic and acidic residues" evidence="1">
    <location>
        <begin position="144"/>
        <end position="165"/>
    </location>
</feature>
<dbReference type="Gene3D" id="2.60.120.200">
    <property type="match status" value="1"/>
</dbReference>
<reference evidence="3 4" key="1">
    <citation type="journal article" date="2014" name="Agronomy (Basel)">
        <title>A Draft Genome Sequence for Ensete ventricosum, the Drought-Tolerant Tree Against Hunger.</title>
        <authorList>
            <person name="Harrison J."/>
            <person name="Moore K.A."/>
            <person name="Paszkiewicz K."/>
            <person name="Jones T."/>
            <person name="Grant M."/>
            <person name="Ambacheew D."/>
            <person name="Muzemil S."/>
            <person name="Studholme D.J."/>
        </authorList>
    </citation>
    <scope>NUCLEOTIDE SEQUENCE [LARGE SCALE GENOMIC DNA]</scope>
</reference>
<dbReference type="EMBL" id="AMZH03012037">
    <property type="protein sequence ID" value="RRT51785.1"/>
    <property type="molecule type" value="Genomic_DNA"/>
</dbReference>
<feature type="region of interest" description="Disordered" evidence="1">
    <location>
        <begin position="129"/>
        <end position="169"/>
    </location>
</feature>
<dbReference type="GO" id="GO:0016762">
    <property type="term" value="F:xyloglucan:xyloglucosyl transferase activity"/>
    <property type="evidence" value="ECO:0007669"/>
    <property type="project" value="InterPro"/>
</dbReference>
<dbReference type="InterPro" id="IPR010713">
    <property type="entry name" value="XET_C"/>
</dbReference>
<dbReference type="GO" id="GO:0048046">
    <property type="term" value="C:apoplast"/>
    <property type="evidence" value="ECO:0007669"/>
    <property type="project" value="InterPro"/>
</dbReference>
<protein>
    <recommendedName>
        <fullName evidence="2">Xyloglucan endo-transglycosylase C-terminal domain-containing protein</fullName>
    </recommendedName>
</protein>
<dbReference type="Proteomes" id="UP000287651">
    <property type="component" value="Unassembled WGS sequence"/>
</dbReference>
<feature type="compositionally biased region" description="Acidic residues" evidence="1">
    <location>
        <begin position="385"/>
        <end position="408"/>
    </location>
</feature>
<evidence type="ECO:0000313" key="4">
    <source>
        <dbReference type="Proteomes" id="UP000287651"/>
    </source>
</evidence>
<proteinExistence type="predicted"/>
<dbReference type="PANTHER" id="PTHR47512">
    <property type="entry name" value="EXPRESSED PROTEIN"/>
    <property type="match status" value="1"/>
</dbReference>
<gene>
    <name evidence="3" type="ORF">B296_00050901</name>
</gene>
<dbReference type="AlphaFoldDB" id="A0A426YJ77"/>
<evidence type="ECO:0000313" key="3">
    <source>
        <dbReference type="EMBL" id="RRT51785.1"/>
    </source>
</evidence>
<dbReference type="Pfam" id="PF06955">
    <property type="entry name" value="XET_C"/>
    <property type="match status" value="1"/>
</dbReference>
<name>A0A426YJ77_ENSVE</name>
<dbReference type="InterPro" id="IPR013320">
    <property type="entry name" value="ConA-like_dom_sf"/>
</dbReference>
<comment type="caution">
    <text evidence="3">The sequence shown here is derived from an EMBL/GenBank/DDBJ whole genome shotgun (WGS) entry which is preliminary data.</text>
</comment>